<dbReference type="STRING" id="477641.MODMU_4140"/>
<feature type="domain" description="GmrSD restriction endonucleases C-terminal" evidence="2">
    <location>
        <begin position="353"/>
        <end position="472"/>
    </location>
</feature>
<dbReference type="EMBL" id="FO203431">
    <property type="protein sequence ID" value="CCH89540.1"/>
    <property type="molecule type" value="Genomic_DNA"/>
</dbReference>
<dbReference type="InterPro" id="IPR004919">
    <property type="entry name" value="GmrSD_N"/>
</dbReference>
<accession>I4F1M7</accession>
<evidence type="ECO:0000313" key="3">
    <source>
        <dbReference type="EMBL" id="CCH89540.1"/>
    </source>
</evidence>
<dbReference type="AlphaFoldDB" id="I4F1M7"/>
<evidence type="ECO:0000259" key="2">
    <source>
        <dbReference type="Pfam" id="PF07510"/>
    </source>
</evidence>
<dbReference type="PANTHER" id="PTHR35149">
    <property type="entry name" value="SLL5132 PROTEIN"/>
    <property type="match status" value="1"/>
</dbReference>
<evidence type="ECO:0008006" key="5">
    <source>
        <dbReference type="Google" id="ProtNLM"/>
    </source>
</evidence>
<dbReference type="Proteomes" id="UP000006461">
    <property type="component" value="Chromosome"/>
</dbReference>
<organism evidence="3 4">
    <name type="scientific">Modestobacter italicus (strain DSM 44449 / CECT 9708 / BC 501)</name>
    <dbReference type="NCBI Taxonomy" id="2732864"/>
    <lineage>
        <taxon>Bacteria</taxon>
        <taxon>Bacillati</taxon>
        <taxon>Actinomycetota</taxon>
        <taxon>Actinomycetes</taxon>
        <taxon>Geodermatophilales</taxon>
        <taxon>Geodermatophilaceae</taxon>
        <taxon>Modestobacter</taxon>
    </lineage>
</organism>
<name>I4F1M7_MODI5</name>
<feature type="domain" description="GmrSD restriction endonucleases N-terminal" evidence="1">
    <location>
        <begin position="73"/>
        <end position="142"/>
    </location>
</feature>
<gene>
    <name evidence="3" type="ordered locus">MODMU_4140</name>
</gene>
<dbReference type="HOGENOM" id="CLU_011736_6_1_11"/>
<keyword evidence="4" id="KW-1185">Reference proteome</keyword>
<evidence type="ECO:0000259" key="1">
    <source>
        <dbReference type="Pfam" id="PF03235"/>
    </source>
</evidence>
<dbReference type="InterPro" id="IPR011089">
    <property type="entry name" value="GmrSD_C"/>
</dbReference>
<dbReference type="OMA" id="VTWISEQ"/>
<sequence>MQSSVISSRHWESETLRRACTDILRKRTGITNANLRFKLKWHHRSSARRYSDTPPDPTVQPATEEEVALSKALDALARRVAEEVDKRQSPLDWLLELRDRLLGLRVIWIEHSNEDDAYVIFETLNSRGKDLEVVDLLKNHLLNRLRGTGNSAADTSRTKWDKMRNELEASDTRRRVDPNRFILHWWLSQEDYVAERKLFPEGVKKKIKSKAQARTHLDSLVRDAPLYRAVIEPTSRIWPMEEIPARRSLEALAVFGIVQPAPLLLSIMRARTDSTKLGAAQLIKTLQVVERFHFQHTIVSQLRSSGGVSEMYAKAARELHAAGSDQQARADVLKEIRGKLIARRPDREQFILSFEERFFFTNEHTRDSKLVRYVLEAFLREASPATATNDLAIEHIMPQSELRRGAAFETVASLGNLLLVNQALNEKLGSKAFAEKKRILADEGSSYDIGGVLDVEEWTGAQVVMRTRLLAERAYDQIWKLPL</sequence>
<dbReference type="Pfam" id="PF03235">
    <property type="entry name" value="GmrSD_N"/>
    <property type="match status" value="1"/>
</dbReference>
<dbReference type="PANTHER" id="PTHR35149:SF1">
    <property type="entry name" value="DUF5655 DOMAIN-CONTAINING PROTEIN"/>
    <property type="match status" value="1"/>
</dbReference>
<proteinExistence type="predicted"/>
<reference evidence="3 4" key="1">
    <citation type="journal article" date="2012" name="J. Bacteriol.">
        <title>Genome Sequence of Radiation-Resistant Modestobacter marinus Strain BC501, a Representative Actinobacterium That Thrives on Calcareous Stone Surfaces.</title>
        <authorList>
            <person name="Normand P."/>
            <person name="Gury J."/>
            <person name="Pujic P."/>
            <person name="Chouaia B."/>
            <person name="Crotti E."/>
            <person name="Brusetti L."/>
            <person name="Daffonchio D."/>
            <person name="Vacherie B."/>
            <person name="Barbe V."/>
            <person name="Medigue C."/>
            <person name="Calteau A."/>
            <person name="Ghodhbane-Gtari F."/>
            <person name="Essoussi I."/>
            <person name="Nouioui I."/>
            <person name="Abbassi-Ghozzi I."/>
            <person name="Gtari M."/>
        </authorList>
    </citation>
    <scope>NUCLEOTIDE SEQUENCE [LARGE SCALE GENOMIC DNA]</scope>
    <source>
        <strain evidence="4">BC 501</strain>
    </source>
</reference>
<dbReference type="eggNOG" id="COG1479">
    <property type="taxonomic scope" value="Bacteria"/>
</dbReference>
<dbReference type="KEGG" id="mmar:MODMU_4140"/>
<evidence type="ECO:0000313" key="4">
    <source>
        <dbReference type="Proteomes" id="UP000006461"/>
    </source>
</evidence>
<protein>
    <recommendedName>
        <fullName evidence="5">DUF1524 domain-containing protein</fullName>
    </recommendedName>
</protein>
<dbReference type="OrthoDB" id="9798761at2"/>
<dbReference type="Pfam" id="PF07510">
    <property type="entry name" value="GmrSD_C"/>
    <property type="match status" value="1"/>
</dbReference>